<dbReference type="Proteomes" id="UP000601099">
    <property type="component" value="Unassembled WGS sequence"/>
</dbReference>
<accession>A0ABS0L0V0</accession>
<protein>
    <recommendedName>
        <fullName evidence="3">SGNH/GDSL hydrolase family protein</fullName>
    </recommendedName>
</protein>
<comment type="caution">
    <text evidence="1">The sequence shown here is derived from an EMBL/GenBank/DDBJ whole genome shotgun (WGS) entry which is preliminary data.</text>
</comment>
<evidence type="ECO:0008006" key="3">
    <source>
        <dbReference type="Google" id="ProtNLM"/>
    </source>
</evidence>
<proteinExistence type="predicted"/>
<reference evidence="1 2" key="1">
    <citation type="submission" date="2020-11" db="EMBL/GenBank/DDBJ databases">
        <title>Hymenobacter sp.</title>
        <authorList>
            <person name="Kim M.K."/>
        </authorList>
    </citation>
    <scope>NUCLEOTIDE SEQUENCE [LARGE SCALE GENOMIC DNA]</scope>
    <source>
        <strain evidence="1 2">BT594</strain>
    </source>
</reference>
<evidence type="ECO:0000313" key="2">
    <source>
        <dbReference type="Proteomes" id="UP000601099"/>
    </source>
</evidence>
<dbReference type="InterPro" id="IPR036514">
    <property type="entry name" value="SGNH_hydro_sf"/>
</dbReference>
<dbReference type="RefSeq" id="WP_196954744.1">
    <property type="nucleotide sequence ID" value="NZ_JADWYK010000004.1"/>
</dbReference>
<keyword evidence="2" id="KW-1185">Reference proteome</keyword>
<organism evidence="1 2">
    <name type="scientific">Hymenobacter guriensis</name>
    <dbReference type="NCBI Taxonomy" id="2793065"/>
    <lineage>
        <taxon>Bacteria</taxon>
        <taxon>Pseudomonadati</taxon>
        <taxon>Bacteroidota</taxon>
        <taxon>Cytophagia</taxon>
        <taxon>Cytophagales</taxon>
        <taxon>Hymenobacteraceae</taxon>
        <taxon>Hymenobacter</taxon>
    </lineage>
</organism>
<dbReference type="Gene3D" id="3.40.50.1110">
    <property type="entry name" value="SGNH hydrolase"/>
    <property type="match status" value="1"/>
</dbReference>
<sequence length="331" mass="38936">MLKTFVYKAALFIILPLPFAFGLHHAITQGLLLSRNKYLGTWNDIRSSKIKSKIYISGSSRARVQFSTNIIDSMLHTNSYNLGMEGYQFSMQDYRLKMALKYNPKPKCIVQVLDFFSLHDRSDLFEYQQFLPYLSDSSIIGATQQYKGRFNWFQIHVPLYRYNSEAFLIKEGINNYIHQRPTVIEKINKNYAPQDKKWDGKFEEFKAAHPRGEFAIVDYKAKAKFLSFLMMCQAKNIKLILVYPPEYSEFQSIIRNRKEIIDLYTRYANDFNIPFLDYSNHPLSRSRRYFYNSQHLNKEGAEIFTQQFCRDLTTHLDSATLQSLIVSPNSK</sequence>
<dbReference type="EMBL" id="JADWYK010000004">
    <property type="protein sequence ID" value="MBG8553729.1"/>
    <property type="molecule type" value="Genomic_DNA"/>
</dbReference>
<name>A0ABS0L0V0_9BACT</name>
<evidence type="ECO:0000313" key="1">
    <source>
        <dbReference type="EMBL" id="MBG8553729.1"/>
    </source>
</evidence>
<dbReference type="SUPFAM" id="SSF52266">
    <property type="entry name" value="SGNH hydrolase"/>
    <property type="match status" value="1"/>
</dbReference>
<gene>
    <name evidence="1" type="ORF">I5L79_09230</name>
</gene>